<dbReference type="InterPro" id="IPR027417">
    <property type="entry name" value="P-loop_NTPase"/>
</dbReference>
<sequence length="294" mass="33837">MQINFEKVNYTYNPKTPYEKKVLKDITLKINDKSFTAIIGKTGSGKSTFIEHINGLLIADSGYVSLDDFKIEKKKSKKETNLLEDNLIKIREDIAVLFQFSEQQLFETTVLKDIIFAPMNYGKTEEEAIKIAKDMIKLVGLSEDYLNRSPFELSGGEMRKVALCGVLAVKPKVLILDEPTIGLDFKSKKDFFELINRIYKEENITIVLVTHNMEYVLNYATDIIIMQEGQVKYITNDKIDFIELLDNNNYNLSSPDIIKIQKKLKDNGVLLSKFHYEYKSLFEELISKVGKLDE</sequence>
<dbReference type="RefSeq" id="WP_179941353.1">
    <property type="nucleotide sequence ID" value="NZ_JACBYF010000008.1"/>
</dbReference>
<gene>
    <name evidence="10" type="ORF">HZY85_05050</name>
</gene>
<dbReference type="InterPro" id="IPR017871">
    <property type="entry name" value="ABC_transporter-like_CS"/>
</dbReference>
<dbReference type="CDD" id="cd03225">
    <property type="entry name" value="ABC_cobalt_CbiO_domain1"/>
    <property type="match status" value="1"/>
</dbReference>
<proteinExistence type="inferred from homology"/>
<evidence type="ECO:0000256" key="2">
    <source>
        <dbReference type="ARBA" id="ARBA00005417"/>
    </source>
</evidence>
<dbReference type="PANTHER" id="PTHR43553:SF27">
    <property type="entry name" value="ENERGY-COUPLING FACTOR TRANSPORTER ATP-BINDING PROTEIN ECFA2"/>
    <property type="match status" value="1"/>
</dbReference>
<comment type="similarity">
    <text evidence="2">Belongs to the ABC transporter superfamily.</text>
</comment>
<evidence type="ECO:0000256" key="7">
    <source>
        <dbReference type="ARBA" id="ARBA00022967"/>
    </source>
</evidence>
<evidence type="ECO:0000256" key="3">
    <source>
        <dbReference type="ARBA" id="ARBA00022448"/>
    </source>
</evidence>
<evidence type="ECO:0000259" key="9">
    <source>
        <dbReference type="PROSITE" id="PS50893"/>
    </source>
</evidence>
<evidence type="ECO:0000256" key="6">
    <source>
        <dbReference type="ARBA" id="ARBA00022840"/>
    </source>
</evidence>
<reference evidence="10 11" key="1">
    <citation type="submission" date="2020-07" db="EMBL/GenBank/DDBJ databases">
        <title>MOT database genomes.</title>
        <authorList>
            <person name="Joseph S."/>
            <person name="Aduse-Opoku J."/>
            <person name="Hashim A."/>
            <person name="Wade W."/>
            <person name="Curtis M."/>
        </authorList>
    </citation>
    <scope>NUCLEOTIDE SEQUENCE [LARGE SCALE GENOMIC DNA]</scope>
    <source>
        <strain evidence="10 11">CIP 106318</strain>
    </source>
</reference>
<keyword evidence="5" id="KW-0547">Nucleotide-binding</keyword>
<dbReference type="SUPFAM" id="SSF52540">
    <property type="entry name" value="P-loop containing nucleoside triphosphate hydrolases"/>
    <property type="match status" value="1"/>
</dbReference>
<protein>
    <submittedName>
        <fullName evidence="10">Energy-coupling factor transporter ATPase</fullName>
    </submittedName>
</protein>
<dbReference type="Gene3D" id="3.40.50.300">
    <property type="entry name" value="P-loop containing nucleotide triphosphate hydrolases"/>
    <property type="match status" value="1"/>
</dbReference>
<dbReference type="EMBL" id="JACBYF010000008">
    <property type="protein sequence ID" value="NYS47564.1"/>
    <property type="molecule type" value="Genomic_DNA"/>
</dbReference>
<dbReference type="InterPro" id="IPR015856">
    <property type="entry name" value="ABC_transpr_CbiO/EcfA_su"/>
</dbReference>
<dbReference type="PROSITE" id="PS00211">
    <property type="entry name" value="ABC_TRANSPORTER_1"/>
    <property type="match status" value="1"/>
</dbReference>
<feature type="domain" description="ABC transporter" evidence="9">
    <location>
        <begin position="3"/>
        <end position="253"/>
    </location>
</feature>
<keyword evidence="4" id="KW-1003">Cell membrane</keyword>
<keyword evidence="7" id="KW-1278">Translocase</keyword>
<evidence type="ECO:0000256" key="5">
    <source>
        <dbReference type="ARBA" id="ARBA00022741"/>
    </source>
</evidence>
<accession>A0ABX2T278</accession>
<evidence type="ECO:0000313" key="10">
    <source>
        <dbReference type="EMBL" id="NYS47564.1"/>
    </source>
</evidence>
<dbReference type="SMART" id="SM00382">
    <property type="entry name" value="AAA"/>
    <property type="match status" value="1"/>
</dbReference>
<evidence type="ECO:0000256" key="4">
    <source>
        <dbReference type="ARBA" id="ARBA00022475"/>
    </source>
</evidence>
<evidence type="ECO:0000256" key="8">
    <source>
        <dbReference type="ARBA" id="ARBA00023136"/>
    </source>
</evidence>
<dbReference type="PROSITE" id="PS50893">
    <property type="entry name" value="ABC_TRANSPORTER_2"/>
    <property type="match status" value="1"/>
</dbReference>
<comment type="caution">
    <text evidence="10">The sequence shown here is derived from an EMBL/GenBank/DDBJ whole genome shotgun (WGS) entry which is preliminary data.</text>
</comment>
<keyword evidence="11" id="KW-1185">Reference proteome</keyword>
<dbReference type="InterPro" id="IPR003593">
    <property type="entry name" value="AAA+_ATPase"/>
</dbReference>
<keyword evidence="8" id="KW-0472">Membrane</keyword>
<name>A0ABX2T278_9BACL</name>
<organism evidence="10 11">
    <name type="scientific">Gemelliphila palaticanis</name>
    <dbReference type="NCBI Taxonomy" id="81950"/>
    <lineage>
        <taxon>Bacteria</taxon>
        <taxon>Bacillati</taxon>
        <taxon>Bacillota</taxon>
        <taxon>Bacilli</taxon>
        <taxon>Bacillales</taxon>
        <taxon>Gemellaceae</taxon>
        <taxon>Gemelliphila</taxon>
    </lineage>
</organism>
<dbReference type="PANTHER" id="PTHR43553">
    <property type="entry name" value="HEAVY METAL TRANSPORTER"/>
    <property type="match status" value="1"/>
</dbReference>
<dbReference type="Proteomes" id="UP000531840">
    <property type="component" value="Unassembled WGS sequence"/>
</dbReference>
<evidence type="ECO:0000313" key="11">
    <source>
        <dbReference type="Proteomes" id="UP000531840"/>
    </source>
</evidence>
<evidence type="ECO:0000256" key="1">
    <source>
        <dbReference type="ARBA" id="ARBA00004202"/>
    </source>
</evidence>
<dbReference type="Pfam" id="PF00005">
    <property type="entry name" value="ABC_tran"/>
    <property type="match status" value="1"/>
</dbReference>
<dbReference type="InterPro" id="IPR050095">
    <property type="entry name" value="ECF_ABC_transporter_ATP-bd"/>
</dbReference>
<keyword evidence="3" id="KW-0813">Transport</keyword>
<comment type="subcellular location">
    <subcellularLocation>
        <location evidence="1">Cell membrane</location>
        <topology evidence="1">Peripheral membrane protein</topology>
    </subcellularLocation>
</comment>
<dbReference type="InterPro" id="IPR003439">
    <property type="entry name" value="ABC_transporter-like_ATP-bd"/>
</dbReference>
<keyword evidence="6" id="KW-0067">ATP-binding</keyword>